<evidence type="ECO:0000256" key="5">
    <source>
        <dbReference type="HAMAP-Rule" id="MF_00686"/>
    </source>
</evidence>
<dbReference type="FunFam" id="1.10.3880.10:FF:000001">
    <property type="entry name" value="Probable Fe(2+)-trafficking protein"/>
    <property type="match status" value="1"/>
</dbReference>
<evidence type="ECO:0000313" key="6">
    <source>
        <dbReference type="EMBL" id="SFF35128.1"/>
    </source>
</evidence>
<dbReference type="HAMAP" id="MF_00686">
    <property type="entry name" value="Fe_traffic_YggX"/>
    <property type="match status" value="1"/>
</dbReference>
<comment type="similarity">
    <text evidence="3 5">Belongs to the Fe(2+)-trafficking protein family.</text>
</comment>
<dbReference type="STRING" id="500610.SAMN02799615_03226"/>
<reference evidence="7" key="1">
    <citation type="submission" date="2016-10" db="EMBL/GenBank/DDBJ databases">
        <authorList>
            <person name="Varghese N."/>
            <person name="Submissions S."/>
        </authorList>
    </citation>
    <scope>NUCLEOTIDE SEQUENCE [LARGE SCALE GENOMIC DNA]</scope>
    <source>
        <strain evidence="7">UNC178MFTsu3.1</strain>
    </source>
</reference>
<organism evidence="6 7">
    <name type="scientific">Dyella marensis</name>
    <dbReference type="NCBI Taxonomy" id="500610"/>
    <lineage>
        <taxon>Bacteria</taxon>
        <taxon>Pseudomonadati</taxon>
        <taxon>Pseudomonadota</taxon>
        <taxon>Gammaproteobacteria</taxon>
        <taxon>Lysobacterales</taxon>
        <taxon>Rhodanobacteraceae</taxon>
        <taxon>Dyella</taxon>
    </lineage>
</organism>
<accession>A0A1I2I0B0</accession>
<evidence type="ECO:0000256" key="3">
    <source>
        <dbReference type="ARBA" id="ARBA00061679"/>
    </source>
</evidence>
<sequence>MSRTVRCAKLGIEAEGLDFAPWPGALGQRIYAEISKPAWQEWLAHQTMLINEYRLNPLDPKARKFLGEEMEKFLFGGDVARPEGYVAPEQDS</sequence>
<dbReference type="InterPro" id="IPR036766">
    <property type="entry name" value="Fe_traffick_prot_YggX_sf"/>
</dbReference>
<dbReference type="AlphaFoldDB" id="A0A1I2I0B0"/>
<dbReference type="GO" id="GO:0005506">
    <property type="term" value="F:iron ion binding"/>
    <property type="evidence" value="ECO:0007669"/>
    <property type="project" value="UniProtKB-UniRule"/>
</dbReference>
<dbReference type="Proteomes" id="UP000199477">
    <property type="component" value="Unassembled WGS sequence"/>
</dbReference>
<name>A0A1I2I0B0_9GAMM</name>
<evidence type="ECO:0000256" key="1">
    <source>
        <dbReference type="ARBA" id="ARBA00023004"/>
    </source>
</evidence>
<dbReference type="GO" id="GO:0034599">
    <property type="term" value="P:cellular response to oxidative stress"/>
    <property type="evidence" value="ECO:0007669"/>
    <property type="project" value="TreeGrafter"/>
</dbReference>
<dbReference type="PIRSF" id="PIRSF029827">
    <property type="entry name" value="Fe_traffic_YggX"/>
    <property type="match status" value="1"/>
</dbReference>
<protein>
    <recommendedName>
        <fullName evidence="4 5">Probable Fe(2+)-trafficking protein</fullName>
    </recommendedName>
</protein>
<dbReference type="Gene3D" id="1.10.3880.10">
    <property type="entry name" value="Fe(II) trafficking protein YggX"/>
    <property type="match status" value="1"/>
</dbReference>
<dbReference type="SUPFAM" id="SSF111148">
    <property type="entry name" value="YggX-like"/>
    <property type="match status" value="1"/>
</dbReference>
<gene>
    <name evidence="6" type="ORF">SAMN02799615_03226</name>
</gene>
<dbReference type="PANTHER" id="PTHR36965">
    <property type="entry name" value="FE(2+)-TRAFFICKING PROTEIN-RELATED"/>
    <property type="match status" value="1"/>
</dbReference>
<keyword evidence="1 5" id="KW-0408">Iron</keyword>
<evidence type="ECO:0000256" key="4">
    <source>
        <dbReference type="ARBA" id="ARBA00070403"/>
    </source>
</evidence>
<comment type="function">
    <text evidence="2">Could be a mediator in iron transactions between iron acquisition and iron-requiring processes, such as synthesis and/or repair of Fe-S clusters in biosynthetic enzymes. Necessary to maintain high levels of aconitase under oxidative stress.</text>
</comment>
<proteinExistence type="inferred from homology"/>
<dbReference type="NCBIfam" id="NF003817">
    <property type="entry name" value="PRK05408.1"/>
    <property type="match status" value="1"/>
</dbReference>
<dbReference type="RefSeq" id="WP_026636788.1">
    <property type="nucleotide sequence ID" value="NZ_FONH01000014.1"/>
</dbReference>
<dbReference type="Pfam" id="PF04362">
    <property type="entry name" value="Iron_traffic"/>
    <property type="match status" value="1"/>
</dbReference>
<evidence type="ECO:0000313" key="7">
    <source>
        <dbReference type="Proteomes" id="UP000199477"/>
    </source>
</evidence>
<evidence type="ECO:0000256" key="2">
    <source>
        <dbReference type="ARBA" id="ARBA00053793"/>
    </source>
</evidence>
<keyword evidence="7" id="KW-1185">Reference proteome</keyword>
<dbReference type="InterPro" id="IPR007457">
    <property type="entry name" value="Fe_traffick_prot_YggX"/>
</dbReference>
<dbReference type="PANTHER" id="PTHR36965:SF1">
    <property type="entry name" value="FE(2+)-TRAFFICKING PROTEIN-RELATED"/>
    <property type="match status" value="1"/>
</dbReference>
<dbReference type="GO" id="GO:0005829">
    <property type="term" value="C:cytosol"/>
    <property type="evidence" value="ECO:0007669"/>
    <property type="project" value="TreeGrafter"/>
</dbReference>
<dbReference type="EMBL" id="FONH01000014">
    <property type="protein sequence ID" value="SFF35128.1"/>
    <property type="molecule type" value="Genomic_DNA"/>
</dbReference>